<keyword evidence="6" id="KW-0464">Manganese</keyword>
<name>A0ABV8R175_9MICC</name>
<comment type="caution">
    <text evidence="7">The sequence shown here is derived from an EMBL/GenBank/DDBJ whole genome shotgun (WGS) entry which is preliminary data.</text>
</comment>
<organism evidence="7 8">
    <name type="scientific">Arthrobacter cryoconiti</name>
    <dbReference type="NCBI Taxonomy" id="748907"/>
    <lineage>
        <taxon>Bacteria</taxon>
        <taxon>Bacillati</taxon>
        <taxon>Actinomycetota</taxon>
        <taxon>Actinomycetes</taxon>
        <taxon>Micrococcales</taxon>
        <taxon>Micrococcaceae</taxon>
        <taxon>Arthrobacter</taxon>
    </lineage>
</organism>
<gene>
    <name evidence="7" type="ORF">ACFOW9_11020</name>
</gene>
<sequence>MPSSSSTPVVAGSACKKRIFPLSADQREAAQAWVDFGDRTPSKARFASSVVLLKDSPTGLATYMTYRPGGSPLGRVAFPGGTVEPADDDFTDWVGPSPEQWAKALSTDNVEMAKRHVVAAIRETFEETGILLAGADASSLVEGVSGPEWMKAREAIAVQDTTFAQLLERRGLALRTDLLKPLSHWVTPDFAHRRFDTRYFTAALPVNQEPQLLSSKGVWGRWACVGEVLAARETSALGDEIGLDTTVALTLRELVVPGAEVILEKLGAARGCIAYLNHKRAMNEYKPELLAGAEGSFELEVRATPASEGAACRER</sequence>
<proteinExistence type="predicted"/>
<evidence type="ECO:0000256" key="6">
    <source>
        <dbReference type="ARBA" id="ARBA00023211"/>
    </source>
</evidence>
<dbReference type="InterPro" id="IPR015797">
    <property type="entry name" value="NUDIX_hydrolase-like_dom_sf"/>
</dbReference>
<dbReference type="GO" id="GO:0016787">
    <property type="term" value="F:hydrolase activity"/>
    <property type="evidence" value="ECO:0007669"/>
    <property type="project" value="UniProtKB-KW"/>
</dbReference>
<evidence type="ECO:0000256" key="4">
    <source>
        <dbReference type="ARBA" id="ARBA00022801"/>
    </source>
</evidence>
<evidence type="ECO:0000313" key="8">
    <source>
        <dbReference type="Proteomes" id="UP001595773"/>
    </source>
</evidence>
<evidence type="ECO:0000256" key="1">
    <source>
        <dbReference type="ARBA" id="ARBA00001936"/>
    </source>
</evidence>
<evidence type="ECO:0000313" key="7">
    <source>
        <dbReference type="EMBL" id="MFC4266131.1"/>
    </source>
</evidence>
<reference evidence="8" key="1">
    <citation type="journal article" date="2019" name="Int. J. Syst. Evol. Microbiol.">
        <title>The Global Catalogue of Microorganisms (GCM) 10K type strain sequencing project: providing services to taxonomists for standard genome sequencing and annotation.</title>
        <authorList>
            <consortium name="The Broad Institute Genomics Platform"/>
            <consortium name="The Broad Institute Genome Sequencing Center for Infectious Disease"/>
            <person name="Wu L."/>
            <person name="Ma J."/>
        </authorList>
    </citation>
    <scope>NUCLEOTIDE SEQUENCE [LARGE SCALE GENOMIC DNA]</scope>
    <source>
        <strain evidence="8">CGMCC 1.10698</strain>
    </source>
</reference>
<evidence type="ECO:0000256" key="2">
    <source>
        <dbReference type="ARBA" id="ARBA00001946"/>
    </source>
</evidence>
<dbReference type="CDD" id="cd18870">
    <property type="entry name" value="NUDIX_AcylCoAdiphos_Nudt19"/>
    <property type="match status" value="1"/>
</dbReference>
<dbReference type="EMBL" id="JBHSCQ010000017">
    <property type="protein sequence ID" value="MFC4266131.1"/>
    <property type="molecule type" value="Genomic_DNA"/>
</dbReference>
<keyword evidence="4 7" id="KW-0378">Hydrolase</keyword>
<accession>A0ABV8R175</accession>
<keyword evidence="5" id="KW-0460">Magnesium</keyword>
<evidence type="ECO:0000256" key="5">
    <source>
        <dbReference type="ARBA" id="ARBA00022842"/>
    </source>
</evidence>
<comment type="cofactor">
    <cofactor evidence="2">
        <name>Mg(2+)</name>
        <dbReference type="ChEBI" id="CHEBI:18420"/>
    </cofactor>
</comment>
<dbReference type="PANTHER" id="PTHR12318:SF0">
    <property type="entry name" value="ACYL-COENZYME A DIPHOSPHATASE NUDT19"/>
    <property type="match status" value="1"/>
</dbReference>
<protein>
    <submittedName>
        <fullName evidence="7">NUDIX hydrolase</fullName>
    </submittedName>
</protein>
<dbReference type="Gene3D" id="3.90.79.10">
    <property type="entry name" value="Nucleoside Triphosphate Pyrophosphohydrolase"/>
    <property type="match status" value="1"/>
</dbReference>
<comment type="cofactor">
    <cofactor evidence="1">
        <name>Mn(2+)</name>
        <dbReference type="ChEBI" id="CHEBI:29035"/>
    </cofactor>
</comment>
<dbReference type="SUPFAM" id="SSF55811">
    <property type="entry name" value="Nudix"/>
    <property type="match status" value="1"/>
</dbReference>
<evidence type="ECO:0000256" key="3">
    <source>
        <dbReference type="ARBA" id="ARBA00022723"/>
    </source>
</evidence>
<dbReference type="InterPro" id="IPR039121">
    <property type="entry name" value="NUDT19"/>
</dbReference>
<keyword evidence="3" id="KW-0479">Metal-binding</keyword>
<keyword evidence="8" id="KW-1185">Reference proteome</keyword>
<dbReference type="Proteomes" id="UP001595773">
    <property type="component" value="Unassembled WGS sequence"/>
</dbReference>
<dbReference type="PANTHER" id="PTHR12318">
    <property type="entry name" value="TESTOSTERONE-REGULATED PROTEIN RP2"/>
    <property type="match status" value="1"/>
</dbReference>
<dbReference type="RefSeq" id="WP_230066959.1">
    <property type="nucleotide sequence ID" value="NZ_BAABLL010000008.1"/>
</dbReference>